<evidence type="ECO:0000256" key="4">
    <source>
        <dbReference type="ARBA" id="ARBA00022989"/>
    </source>
</evidence>
<feature type="transmembrane region" description="Helical" evidence="6">
    <location>
        <begin position="7"/>
        <end position="26"/>
    </location>
</feature>
<evidence type="ECO:0000256" key="3">
    <source>
        <dbReference type="ARBA" id="ARBA00022692"/>
    </source>
</evidence>
<feature type="transmembrane region" description="Helical" evidence="6">
    <location>
        <begin position="103"/>
        <end position="120"/>
    </location>
</feature>
<dbReference type="PANTHER" id="PTHR43124">
    <property type="entry name" value="PURINE EFFLUX PUMP PBUE"/>
    <property type="match status" value="1"/>
</dbReference>
<dbReference type="AlphaFoldDB" id="A0A1H6YKB5"/>
<evidence type="ECO:0000313" key="8">
    <source>
        <dbReference type="EMBL" id="SER55056.1"/>
    </source>
</evidence>
<dbReference type="GO" id="GO:0022857">
    <property type="term" value="F:transmembrane transporter activity"/>
    <property type="evidence" value="ECO:0007669"/>
    <property type="project" value="TreeGrafter"/>
</dbReference>
<sequence length="126" mass="13314">MLHRQRLYPLLRYLPLALAAATLAMMEAGHLFWAVAAMMVGLGALNAAIPVCWSTWLAKEIDDEPESGGGLMVASIQLAIMMGGALGGQLLDRANASAPPAGRRVLLILSVLVIGNGTRIRRPAQA</sequence>
<feature type="transmembrane region" description="Helical" evidence="6">
    <location>
        <begin position="70"/>
        <end position="91"/>
    </location>
</feature>
<name>A0A1H6YKB5_9GAMM</name>
<dbReference type="RefSeq" id="WP_244158923.1">
    <property type="nucleotide sequence ID" value="NZ_FNYQ01000090.1"/>
</dbReference>
<dbReference type="SUPFAM" id="SSF103473">
    <property type="entry name" value="MFS general substrate transporter"/>
    <property type="match status" value="1"/>
</dbReference>
<dbReference type="PANTHER" id="PTHR43124:SF5">
    <property type="entry name" value="PURINE RIBONUCLEOSIDE EFFLUX PUMP NEPI"/>
    <property type="match status" value="1"/>
</dbReference>
<organism evidence="7 9">
    <name type="scientific">Azotobacter beijerinckii</name>
    <dbReference type="NCBI Taxonomy" id="170623"/>
    <lineage>
        <taxon>Bacteria</taxon>
        <taxon>Pseudomonadati</taxon>
        <taxon>Pseudomonadota</taxon>
        <taxon>Gammaproteobacteria</taxon>
        <taxon>Pseudomonadales</taxon>
        <taxon>Pseudomonadaceae</taxon>
        <taxon>Azotobacter</taxon>
    </lineage>
</organism>
<dbReference type="InterPro" id="IPR050189">
    <property type="entry name" value="MFS_Efflux_Transporters"/>
</dbReference>
<evidence type="ECO:0000313" key="10">
    <source>
        <dbReference type="Proteomes" id="UP000199267"/>
    </source>
</evidence>
<dbReference type="Proteomes" id="UP000199267">
    <property type="component" value="Unassembled WGS sequence"/>
</dbReference>
<dbReference type="EMBL" id="FNYQ01000090">
    <property type="protein sequence ID" value="SEJ39407.1"/>
    <property type="molecule type" value="Genomic_DNA"/>
</dbReference>
<gene>
    <name evidence="7" type="ORF">SAMN04244572_03794</name>
    <name evidence="8" type="ORF">SAMN04244573_03839</name>
</gene>
<comment type="subcellular location">
    <subcellularLocation>
        <location evidence="1">Cell membrane</location>
        <topology evidence="1">Multi-pass membrane protein</topology>
    </subcellularLocation>
</comment>
<evidence type="ECO:0000313" key="7">
    <source>
        <dbReference type="EMBL" id="SEJ39407.1"/>
    </source>
</evidence>
<keyword evidence="3 6" id="KW-0812">Transmembrane</keyword>
<keyword evidence="4 6" id="KW-1133">Transmembrane helix</keyword>
<evidence type="ECO:0000256" key="1">
    <source>
        <dbReference type="ARBA" id="ARBA00004651"/>
    </source>
</evidence>
<keyword evidence="5 6" id="KW-0472">Membrane</keyword>
<dbReference type="GO" id="GO:0005886">
    <property type="term" value="C:plasma membrane"/>
    <property type="evidence" value="ECO:0007669"/>
    <property type="project" value="UniProtKB-SubCell"/>
</dbReference>
<dbReference type="InterPro" id="IPR036259">
    <property type="entry name" value="MFS_trans_sf"/>
</dbReference>
<proteinExistence type="predicted"/>
<protein>
    <recommendedName>
        <fullName evidence="11">Major Facilitator Superfamily protein</fullName>
    </recommendedName>
</protein>
<evidence type="ECO:0000313" key="9">
    <source>
        <dbReference type="Proteomes" id="UP000199250"/>
    </source>
</evidence>
<dbReference type="Proteomes" id="UP000199250">
    <property type="component" value="Unassembled WGS sequence"/>
</dbReference>
<evidence type="ECO:0008006" key="11">
    <source>
        <dbReference type="Google" id="ProtNLM"/>
    </source>
</evidence>
<evidence type="ECO:0000256" key="5">
    <source>
        <dbReference type="ARBA" id="ARBA00023136"/>
    </source>
</evidence>
<keyword evidence="2" id="KW-1003">Cell membrane</keyword>
<reference evidence="9 10" key="1">
    <citation type="submission" date="2016-10" db="EMBL/GenBank/DDBJ databases">
        <authorList>
            <person name="de Groot N.N."/>
        </authorList>
    </citation>
    <scope>NUCLEOTIDE SEQUENCE [LARGE SCALE GENOMIC DNA]</scope>
    <source>
        <strain evidence="7 9">DSM 373</strain>
        <strain evidence="8 10">DSM 378</strain>
    </source>
</reference>
<evidence type="ECO:0000256" key="6">
    <source>
        <dbReference type="SAM" id="Phobius"/>
    </source>
</evidence>
<accession>A0A1H6YKB5</accession>
<evidence type="ECO:0000256" key="2">
    <source>
        <dbReference type="ARBA" id="ARBA00022475"/>
    </source>
</evidence>
<dbReference type="EMBL" id="FOFJ01000060">
    <property type="protein sequence ID" value="SER55056.1"/>
    <property type="molecule type" value="Genomic_DNA"/>
</dbReference>
<feature type="transmembrane region" description="Helical" evidence="6">
    <location>
        <begin position="32"/>
        <end position="58"/>
    </location>
</feature>